<sequence length="262" mass="28402">MSQGEPLNRLQPGQAGRALVVDDDPVCRRFCADVLSAHGWRTHQARTADEALRRLGAALPDLVLLDCRLPDPEARQRLIRQCAAASRDRPMILAMSADPPGTDAANPSREPVPGHFLRKPFAAGDLLAAVGTAITGHRTSGSVTPRGDNPFPKREPDAPAPAPYENPSAVFVERFRRELPDDLDRLDQALATRDWLLARHTLHRLRGAAAISGQGAIAEDCRRLHLCLKQAGPTPGWGALYTALLEDGAVVRAAASPVRRRE</sequence>
<feature type="region of interest" description="Disordered" evidence="5">
    <location>
        <begin position="137"/>
        <end position="165"/>
    </location>
</feature>
<dbReference type="GO" id="GO:0000160">
    <property type="term" value="P:phosphorelay signal transduction system"/>
    <property type="evidence" value="ECO:0007669"/>
    <property type="project" value="UniProtKB-KW"/>
</dbReference>
<evidence type="ECO:0000259" key="6">
    <source>
        <dbReference type="PROSITE" id="PS50110"/>
    </source>
</evidence>
<dbReference type="RefSeq" id="WP_354693948.1">
    <property type="nucleotide sequence ID" value="NZ_JAZHOG010000002.1"/>
</dbReference>
<keyword evidence="9" id="KW-1185">Reference proteome</keyword>
<dbReference type="Proteomes" id="UP001359886">
    <property type="component" value="Unassembled WGS sequence"/>
</dbReference>
<feature type="domain" description="Response regulatory" evidence="6">
    <location>
        <begin position="17"/>
        <end position="134"/>
    </location>
</feature>
<evidence type="ECO:0000256" key="3">
    <source>
        <dbReference type="PROSITE-ProRule" id="PRU00110"/>
    </source>
</evidence>
<gene>
    <name evidence="8" type="ORF">V3330_03200</name>
</gene>
<keyword evidence="1 4" id="KW-0597">Phosphoprotein</keyword>
<dbReference type="AlphaFoldDB" id="A0AAW9R5B0"/>
<evidence type="ECO:0000256" key="5">
    <source>
        <dbReference type="SAM" id="MobiDB-lite"/>
    </source>
</evidence>
<evidence type="ECO:0000313" key="9">
    <source>
        <dbReference type="Proteomes" id="UP001359886"/>
    </source>
</evidence>
<dbReference type="Gene3D" id="1.20.120.160">
    <property type="entry name" value="HPT domain"/>
    <property type="match status" value="1"/>
</dbReference>
<dbReference type="GO" id="GO:0004672">
    <property type="term" value="F:protein kinase activity"/>
    <property type="evidence" value="ECO:0007669"/>
    <property type="project" value="UniProtKB-ARBA"/>
</dbReference>
<proteinExistence type="predicted"/>
<dbReference type="PANTHER" id="PTHR44591">
    <property type="entry name" value="STRESS RESPONSE REGULATOR PROTEIN 1"/>
    <property type="match status" value="1"/>
</dbReference>
<dbReference type="SUPFAM" id="SSF52172">
    <property type="entry name" value="CheY-like"/>
    <property type="match status" value="1"/>
</dbReference>
<comment type="caution">
    <text evidence="8">The sequence shown here is derived from an EMBL/GenBank/DDBJ whole genome shotgun (WGS) entry which is preliminary data.</text>
</comment>
<evidence type="ECO:0000256" key="4">
    <source>
        <dbReference type="PROSITE-ProRule" id="PRU00169"/>
    </source>
</evidence>
<dbReference type="SMART" id="SM00448">
    <property type="entry name" value="REC"/>
    <property type="match status" value="1"/>
</dbReference>
<dbReference type="SUPFAM" id="SSF47226">
    <property type="entry name" value="Histidine-containing phosphotransfer domain, HPT domain"/>
    <property type="match status" value="1"/>
</dbReference>
<evidence type="ECO:0000313" key="8">
    <source>
        <dbReference type="EMBL" id="MEJ8566624.1"/>
    </source>
</evidence>
<dbReference type="Gene3D" id="3.40.50.2300">
    <property type="match status" value="1"/>
</dbReference>
<keyword evidence="2" id="KW-0902">Two-component regulatory system</keyword>
<dbReference type="PROSITE" id="PS50110">
    <property type="entry name" value="RESPONSE_REGULATORY"/>
    <property type="match status" value="1"/>
</dbReference>
<dbReference type="InterPro" id="IPR008207">
    <property type="entry name" value="Sig_transdc_His_kin_Hpt_dom"/>
</dbReference>
<protein>
    <submittedName>
        <fullName evidence="8">Hpt domain-containing protein</fullName>
    </submittedName>
</protein>
<dbReference type="InterPro" id="IPR011006">
    <property type="entry name" value="CheY-like_superfamily"/>
</dbReference>
<feature type="domain" description="HPt" evidence="7">
    <location>
        <begin position="164"/>
        <end position="262"/>
    </location>
</feature>
<dbReference type="Pfam" id="PF00072">
    <property type="entry name" value="Response_reg"/>
    <property type="match status" value="1"/>
</dbReference>
<evidence type="ECO:0000256" key="2">
    <source>
        <dbReference type="ARBA" id="ARBA00023012"/>
    </source>
</evidence>
<dbReference type="InterPro" id="IPR036641">
    <property type="entry name" value="HPT_dom_sf"/>
</dbReference>
<dbReference type="InterPro" id="IPR050595">
    <property type="entry name" value="Bact_response_regulator"/>
</dbReference>
<feature type="modified residue" description="Phosphohistidine" evidence="3">
    <location>
        <position position="203"/>
    </location>
</feature>
<dbReference type="PROSITE" id="PS50894">
    <property type="entry name" value="HPT"/>
    <property type="match status" value="1"/>
</dbReference>
<accession>A0AAW9R5B0</accession>
<dbReference type="PANTHER" id="PTHR44591:SF23">
    <property type="entry name" value="CHEY SUBFAMILY"/>
    <property type="match status" value="1"/>
</dbReference>
<reference evidence="8 9" key="1">
    <citation type="submission" date="2024-02" db="EMBL/GenBank/DDBJ databases">
        <title>A novel Wenzhouxiangellaceae bacterium, isolated from coastal sediments.</title>
        <authorList>
            <person name="Du Z.-J."/>
            <person name="Ye Y.-Q."/>
            <person name="Zhang X.-Y."/>
        </authorList>
    </citation>
    <scope>NUCLEOTIDE SEQUENCE [LARGE SCALE GENOMIC DNA]</scope>
    <source>
        <strain evidence="8 9">CH-27</strain>
    </source>
</reference>
<evidence type="ECO:0000259" key="7">
    <source>
        <dbReference type="PROSITE" id="PS50894"/>
    </source>
</evidence>
<dbReference type="EMBL" id="JAZHOG010000002">
    <property type="protein sequence ID" value="MEJ8566624.1"/>
    <property type="molecule type" value="Genomic_DNA"/>
</dbReference>
<evidence type="ECO:0000256" key="1">
    <source>
        <dbReference type="ARBA" id="ARBA00022553"/>
    </source>
</evidence>
<name>A0AAW9R5B0_9GAMM</name>
<dbReference type="InterPro" id="IPR001789">
    <property type="entry name" value="Sig_transdc_resp-reg_receiver"/>
</dbReference>
<dbReference type="Pfam" id="PF01627">
    <property type="entry name" value="Hpt"/>
    <property type="match status" value="1"/>
</dbReference>
<feature type="modified residue" description="4-aspartylphosphate" evidence="4">
    <location>
        <position position="66"/>
    </location>
</feature>
<organism evidence="8 9">
    <name type="scientific">Elongatibacter sediminis</name>
    <dbReference type="NCBI Taxonomy" id="3119006"/>
    <lineage>
        <taxon>Bacteria</taxon>
        <taxon>Pseudomonadati</taxon>
        <taxon>Pseudomonadota</taxon>
        <taxon>Gammaproteobacteria</taxon>
        <taxon>Chromatiales</taxon>
        <taxon>Wenzhouxiangellaceae</taxon>
        <taxon>Elongatibacter</taxon>
    </lineage>
</organism>